<sequence>MIEKRKRYKKPNPSHTHTAQPSLNTITTLRMRKRSPHLEEAKRNLKIVQDLNKNSSHIPKSTLKTPRHNPRVKHLPGSFVATIKSNRTKASFLTQKTPKAVQNYPNTSWRQEHHFSNNPHANFTMRNQRLDKLQDLSQCDDVADENVDKRSLSRVNDRIVNRGSITNKLHNSFENIFNAPRNSLKQKQSHFKLTSANLIQVNLNSAEKGPVGSRLQGIVSKNYFPPMRVNNTMSRMGGSFTQRLSQSNGSYEADTELKQKKLLYLSQKLMKLKKKKLIKDLKLLSQKISQNMKEKKQQREKKILRSKLSKNFKGKKFACILFLQKVFKIFLNRRTLSRSPVMSITQLSGSSFLRAKYLAKAYLLGWKTRKLLNTNEVMNYRMNIKDLCDFYDSDPSQQRFIKKAKHDYIEAVHKSLSNPSWWKTFIKSKSLQEKQERVQRMRERNKLLKEQRLDVSPSDHSQWDHPQSCKSGMTVAFDFSSTFSKPNEEPAKISIKRQSEVLKHKKTNFLKRKSNLKYDPAKSIREEKNRINKLVLSDKNSDGGEVPGTNNFGIYTTATALKLSSRIQKEQASTKEIVDTSKGYMDQNKASTNGHFQSLEYLKKVPRRIDCWLNTKSEKTDQDMSTPRSTQEICFSTQRSLKAGKTKKGKINKNLGILKELAEFSKKHPIIGKTPEKSLKIQPINNDFKMKKKVDEFRLSGNSMGMTSVKTSQILVKTNYVTSSPVSVKDATPSQAIRFKNESECLNFLLDHFKHNPRVGILNSEEKMCLKADKESFNQLASSKSLHKIYKLMNKKTSKCKKRLEAELGKYIDSLKKDYAAILQRKSRKTQIRGNQIYTEVAEEYQSNPSKEEQGSSARKTPINSEYLIEAPKSSLRSSMKSTNKNLEQSQEKQYNLRFSVHTKLSKIYPRLNRGQPDHSATKELRKRNSLLSKLNSEE</sequence>
<keyword evidence="3" id="KW-1185">Reference proteome</keyword>
<dbReference type="AlphaFoldDB" id="A0AAD1XAB2"/>
<feature type="compositionally biased region" description="Polar residues" evidence="1">
    <location>
        <begin position="930"/>
        <end position="939"/>
    </location>
</feature>
<name>A0AAD1XAB2_EUPCR</name>
<dbReference type="EMBL" id="CAMPGE010004351">
    <property type="protein sequence ID" value="CAI2363195.1"/>
    <property type="molecule type" value="Genomic_DNA"/>
</dbReference>
<feature type="compositionally biased region" description="Basic residues" evidence="1">
    <location>
        <begin position="1"/>
        <end position="12"/>
    </location>
</feature>
<dbReference type="Proteomes" id="UP001295684">
    <property type="component" value="Unassembled WGS sequence"/>
</dbReference>
<protein>
    <submittedName>
        <fullName evidence="2">Uncharacterized protein</fullName>
    </submittedName>
</protein>
<feature type="region of interest" description="Disordered" evidence="1">
    <location>
        <begin position="1"/>
        <end position="23"/>
    </location>
</feature>
<gene>
    <name evidence="2" type="ORF">ECRASSUSDP1_LOCUS4525</name>
</gene>
<feature type="region of interest" description="Disordered" evidence="1">
    <location>
        <begin position="908"/>
        <end position="939"/>
    </location>
</feature>
<comment type="caution">
    <text evidence="2">The sequence shown here is derived from an EMBL/GenBank/DDBJ whole genome shotgun (WGS) entry which is preliminary data.</text>
</comment>
<feature type="region of interest" description="Disordered" evidence="1">
    <location>
        <begin position="843"/>
        <end position="895"/>
    </location>
</feature>
<evidence type="ECO:0000313" key="2">
    <source>
        <dbReference type="EMBL" id="CAI2363195.1"/>
    </source>
</evidence>
<feature type="compositionally biased region" description="Polar residues" evidence="1">
    <location>
        <begin position="13"/>
        <end position="23"/>
    </location>
</feature>
<accession>A0AAD1XAB2</accession>
<evidence type="ECO:0000256" key="1">
    <source>
        <dbReference type="SAM" id="MobiDB-lite"/>
    </source>
</evidence>
<proteinExistence type="predicted"/>
<organism evidence="2 3">
    <name type="scientific">Euplotes crassus</name>
    <dbReference type="NCBI Taxonomy" id="5936"/>
    <lineage>
        <taxon>Eukaryota</taxon>
        <taxon>Sar</taxon>
        <taxon>Alveolata</taxon>
        <taxon>Ciliophora</taxon>
        <taxon>Intramacronucleata</taxon>
        <taxon>Spirotrichea</taxon>
        <taxon>Hypotrichia</taxon>
        <taxon>Euplotida</taxon>
        <taxon>Euplotidae</taxon>
        <taxon>Moneuplotes</taxon>
    </lineage>
</organism>
<evidence type="ECO:0000313" key="3">
    <source>
        <dbReference type="Proteomes" id="UP001295684"/>
    </source>
</evidence>
<reference evidence="2" key="1">
    <citation type="submission" date="2023-07" db="EMBL/GenBank/DDBJ databases">
        <authorList>
            <consortium name="AG Swart"/>
            <person name="Singh M."/>
            <person name="Singh A."/>
            <person name="Seah K."/>
            <person name="Emmerich C."/>
        </authorList>
    </citation>
    <scope>NUCLEOTIDE SEQUENCE</scope>
    <source>
        <strain evidence="2">DP1</strain>
    </source>
</reference>
<feature type="compositionally biased region" description="Polar residues" evidence="1">
    <location>
        <begin position="875"/>
        <end position="894"/>
    </location>
</feature>
<feature type="compositionally biased region" description="Polar residues" evidence="1">
    <location>
        <begin position="845"/>
        <end position="864"/>
    </location>
</feature>